<evidence type="ECO:0000313" key="1">
    <source>
        <dbReference type="EMBL" id="CAB4715925.1"/>
    </source>
</evidence>
<evidence type="ECO:0000313" key="3">
    <source>
        <dbReference type="EMBL" id="CAB4838365.1"/>
    </source>
</evidence>
<dbReference type="InterPro" id="IPR017853">
    <property type="entry name" value="GH"/>
</dbReference>
<dbReference type="Gene3D" id="2.70.98.60">
    <property type="entry name" value="alpha-galactosidase from lactobacil brevis"/>
    <property type="match status" value="1"/>
</dbReference>
<dbReference type="EMBL" id="CAFARE010000012">
    <property type="protein sequence ID" value="CAB4838365.1"/>
    <property type="molecule type" value="Genomic_DNA"/>
</dbReference>
<dbReference type="EMBL" id="CAEZYI010000012">
    <property type="protein sequence ID" value="CAB4715925.1"/>
    <property type="molecule type" value="Genomic_DNA"/>
</dbReference>
<dbReference type="InterPro" id="IPR038417">
    <property type="entry name" value="Alpga-gal_N_sf"/>
</dbReference>
<dbReference type="GO" id="GO:0004557">
    <property type="term" value="F:alpha-galactosidase activity"/>
    <property type="evidence" value="ECO:0007669"/>
    <property type="project" value="InterPro"/>
</dbReference>
<reference evidence="3" key="1">
    <citation type="submission" date="2020-05" db="EMBL/GenBank/DDBJ databases">
        <authorList>
            <person name="Chiriac C."/>
            <person name="Salcher M."/>
            <person name="Ghai R."/>
            <person name="Kavagutti S V."/>
        </authorList>
    </citation>
    <scope>NUCLEOTIDE SEQUENCE</scope>
</reference>
<evidence type="ECO:0000313" key="5">
    <source>
        <dbReference type="EMBL" id="CAB5071731.1"/>
    </source>
</evidence>
<dbReference type="AlphaFoldDB" id="A0A6J7AZV2"/>
<dbReference type="Gene3D" id="3.20.20.70">
    <property type="entry name" value="Aldolase class I"/>
    <property type="match status" value="1"/>
</dbReference>
<organism evidence="3">
    <name type="scientific">freshwater metagenome</name>
    <dbReference type="NCBI Taxonomy" id="449393"/>
    <lineage>
        <taxon>unclassified sequences</taxon>
        <taxon>metagenomes</taxon>
        <taxon>ecological metagenomes</taxon>
    </lineage>
</organism>
<dbReference type="Pfam" id="PF02065">
    <property type="entry name" value="Melibiase"/>
    <property type="match status" value="1"/>
</dbReference>
<name>A0A6J7AZV2_9ZZZZ</name>
<dbReference type="EMBL" id="CAFBQC010000016">
    <property type="protein sequence ID" value="CAB5041245.1"/>
    <property type="molecule type" value="Genomic_DNA"/>
</dbReference>
<dbReference type="EMBL" id="CAFAAA010000002">
    <property type="protein sequence ID" value="CAB4772511.1"/>
    <property type="molecule type" value="Genomic_DNA"/>
</dbReference>
<sequence>MNGFESSLSHFNNLSLTRIHYWSSDWGSEWQPHCVNATSNVEIAVTSGRSSKGYHPFIIVEDGERAYFLAVAWSGNWRITTICGSKTLKIHVDSDCNDLQVITSFVESGGIDKCTKDFISKFRSINSSGKPKLLTEWNSWWPYEDIEINEEVFVSNAVIAKKAGIEVALLDAGWFGPSQIESHWHDVRGDWGQRNTERFPSGLSHIAQNIRNLGMEFGIWLEIEAIGKKAEILIEHPDFMAQYDGSDLGYLCLANPKALTWAENVSQNLIEECNAAWIKMDFNIDPGPGCNRNDHGHPSLLGLNNHLLALYQLLDSIKLKNPDLIVENCSSGGLRWDLAMAQHVDFGFSSDTDWPEHALSCFWASSLFFPVEKLLGWCDSQWRGEHPNQSFNAIESSDSDLEFALSIALLGGFGISARLPDFSIGKQIILQEYVSIYKEEFRPRFQSNAFVKHLTSQPELYSQGCRSIAFAIEADAFNPIVIIYQLDHKNLLHTIEYTPPSSLAHYKIINARNGEVLCESHQGIFIFINVLAENTSLILLFEEI</sequence>
<proteinExistence type="predicted"/>
<gene>
    <name evidence="1" type="ORF">UFOPK2662_00378</name>
    <name evidence="2" type="ORF">UFOPK2942_00162</name>
    <name evidence="3" type="ORF">UFOPK3232_00490</name>
    <name evidence="4" type="ORF">UFOPK4242_00487</name>
    <name evidence="5" type="ORF">UFOPK4382_00199</name>
</gene>
<dbReference type="GO" id="GO:0016052">
    <property type="term" value="P:carbohydrate catabolic process"/>
    <property type="evidence" value="ECO:0007669"/>
    <property type="project" value="InterPro"/>
</dbReference>
<dbReference type="PRINTS" id="PR00743">
    <property type="entry name" value="GLHYDRLASE36"/>
</dbReference>
<dbReference type="InterPro" id="IPR013785">
    <property type="entry name" value="Aldolase_TIM"/>
</dbReference>
<protein>
    <submittedName>
        <fullName evidence="3">Unannotated protein</fullName>
    </submittedName>
</protein>
<dbReference type="CDD" id="cd14791">
    <property type="entry name" value="GH36"/>
    <property type="match status" value="1"/>
</dbReference>
<evidence type="ECO:0000313" key="2">
    <source>
        <dbReference type="EMBL" id="CAB4772511.1"/>
    </source>
</evidence>
<dbReference type="EMBL" id="CAFBRA010000006">
    <property type="protein sequence ID" value="CAB5071731.1"/>
    <property type="molecule type" value="Genomic_DNA"/>
</dbReference>
<dbReference type="SUPFAM" id="SSF51445">
    <property type="entry name" value="(Trans)glycosidases"/>
    <property type="match status" value="1"/>
</dbReference>
<dbReference type="InterPro" id="IPR002252">
    <property type="entry name" value="Glyco_hydro_36"/>
</dbReference>
<accession>A0A6J7AZV2</accession>
<evidence type="ECO:0000313" key="4">
    <source>
        <dbReference type="EMBL" id="CAB5041245.1"/>
    </source>
</evidence>